<name>A0A6A6GXD9_VIRVR</name>
<protein>
    <submittedName>
        <fullName evidence="6">ARM repeat-containing protein</fullName>
    </submittedName>
</protein>
<dbReference type="AlphaFoldDB" id="A0A6A6GXD9"/>
<dbReference type="Pfam" id="PF03810">
    <property type="entry name" value="IBN_N"/>
    <property type="match status" value="1"/>
</dbReference>
<dbReference type="FunFam" id="1.25.10.10:FF:000362">
    <property type="entry name" value="Importin 11, putative"/>
    <property type="match status" value="1"/>
</dbReference>
<dbReference type="SMART" id="SM00913">
    <property type="entry name" value="IBN_N"/>
    <property type="match status" value="1"/>
</dbReference>
<feature type="domain" description="Importin N-terminal" evidence="5">
    <location>
        <begin position="37"/>
        <end position="109"/>
    </location>
</feature>
<dbReference type="GO" id="GO:0005635">
    <property type="term" value="C:nuclear envelope"/>
    <property type="evidence" value="ECO:0007669"/>
    <property type="project" value="TreeGrafter"/>
</dbReference>
<evidence type="ECO:0000256" key="3">
    <source>
        <dbReference type="ARBA" id="ARBA00022448"/>
    </source>
</evidence>
<comment type="similarity">
    <text evidence="2">Belongs to the importin beta family.</text>
</comment>
<keyword evidence="3" id="KW-0813">Transport</keyword>
<evidence type="ECO:0000256" key="2">
    <source>
        <dbReference type="ARBA" id="ARBA00007991"/>
    </source>
</evidence>
<dbReference type="InterPro" id="IPR058669">
    <property type="entry name" value="TPR_IPO7/11-like"/>
</dbReference>
<dbReference type="PANTHER" id="PTHR10997:SF7">
    <property type="entry name" value="IMPORTIN-11"/>
    <property type="match status" value="1"/>
</dbReference>
<keyword evidence="7" id="KW-1185">Reference proteome</keyword>
<evidence type="ECO:0000313" key="7">
    <source>
        <dbReference type="Proteomes" id="UP000800092"/>
    </source>
</evidence>
<dbReference type="PANTHER" id="PTHR10997">
    <property type="entry name" value="IMPORTIN-7, 8, 11"/>
    <property type="match status" value="1"/>
</dbReference>
<evidence type="ECO:0000256" key="1">
    <source>
        <dbReference type="ARBA" id="ARBA00004123"/>
    </source>
</evidence>
<dbReference type="GO" id="GO:0006606">
    <property type="term" value="P:protein import into nucleus"/>
    <property type="evidence" value="ECO:0007669"/>
    <property type="project" value="TreeGrafter"/>
</dbReference>
<dbReference type="GO" id="GO:0005829">
    <property type="term" value="C:cytosol"/>
    <property type="evidence" value="ECO:0007669"/>
    <property type="project" value="TreeGrafter"/>
</dbReference>
<proteinExistence type="inferred from homology"/>
<evidence type="ECO:0000313" key="6">
    <source>
        <dbReference type="EMBL" id="KAF2230261.1"/>
    </source>
</evidence>
<dbReference type="InterPro" id="IPR016024">
    <property type="entry name" value="ARM-type_fold"/>
</dbReference>
<gene>
    <name evidence="6" type="ORF">EV356DRAFT_536514</name>
</gene>
<dbReference type="Proteomes" id="UP000800092">
    <property type="component" value="Unassembled WGS sequence"/>
</dbReference>
<accession>A0A6A6GXD9</accession>
<dbReference type="GO" id="GO:0031267">
    <property type="term" value="F:small GTPase binding"/>
    <property type="evidence" value="ECO:0007669"/>
    <property type="project" value="InterPro"/>
</dbReference>
<dbReference type="SUPFAM" id="SSF48371">
    <property type="entry name" value="ARM repeat"/>
    <property type="match status" value="1"/>
</dbReference>
<organism evidence="6 7">
    <name type="scientific">Viridothelium virens</name>
    <name type="common">Speckled blister lichen</name>
    <name type="synonym">Trypethelium virens</name>
    <dbReference type="NCBI Taxonomy" id="1048519"/>
    <lineage>
        <taxon>Eukaryota</taxon>
        <taxon>Fungi</taxon>
        <taxon>Dikarya</taxon>
        <taxon>Ascomycota</taxon>
        <taxon>Pezizomycotina</taxon>
        <taxon>Dothideomycetes</taxon>
        <taxon>Dothideomycetes incertae sedis</taxon>
        <taxon>Trypetheliales</taxon>
        <taxon>Trypetheliaceae</taxon>
        <taxon>Viridothelium</taxon>
    </lineage>
</organism>
<evidence type="ECO:0000256" key="4">
    <source>
        <dbReference type="ARBA" id="ARBA00023242"/>
    </source>
</evidence>
<dbReference type="PROSITE" id="PS50166">
    <property type="entry name" value="IMPORTIN_B_NT"/>
    <property type="match status" value="1"/>
</dbReference>
<dbReference type="EMBL" id="ML991844">
    <property type="protein sequence ID" value="KAF2230261.1"/>
    <property type="molecule type" value="Genomic_DNA"/>
</dbReference>
<dbReference type="Gene3D" id="1.25.10.10">
    <property type="entry name" value="Leucine-rich Repeat Variant"/>
    <property type="match status" value="1"/>
</dbReference>
<sequence length="1065" mass="120062">MNSAFELPAEANPLTENLLLHALKSAASNDVHQLQTGTKQLQQWETRKGYYPHLQSIFLDKHLPREVRYLAVIQLKNGIDKYWRKAATNAVNKEDREAVRVRLLPSGTREADHQLALQNALVIAKITKFEYPNDWPDEVTTIIELLRASAHPNSPSLQLPRTLLILLQIVKELTSGRTPRIRATVQSLTPEIFRVVAPIYIDKLHSWLSFLQHGGDDEGGALQDIEHSLLALKVIRRLLIAGYEFPNRENDVQSFWTITRDHFGTLLQVAAQGASSLTQDAIVAIQKHLMQLAKYHVEMAQAHPFAFVHMHESLNLVQVYWNLAAEYSKIFASTTYSMKDAGISMDEDPRKTFQERLCLKGLLITRACLKMVFNPAPSIKYKQPQEKEERAQATEIVKSQLLTSDFVKELMETVVTRFFVIRASDLREWEEDPEEWESRQEGEGDSFEFSVRPCAEKLFLDLAINFKDLLVPPLLDVFYAISSPDHDNLGLKDSVYTAIGLAAPVSYQALDFDSFLASTLVPESQKQQPGYNILRRRIAILLAQWISVKISQSSRPAVYSIFRYFLSKEDSLNDGVVRITAARQFKAIADEWEFDASHFLPYASDVLSSLMDLIESVELAETKLALLETVSALVERMGQHISPYADEIVSLLPRLWEQSGEENIMKQAILTILARLVSSMKAESRKYHLMALPIIKGALEPDSETRVYLLEDALDLLANILEQTDQPTPQALLGIVPYLLKVLDLGTDTLRKALEIVESYFLFLPSEMLHDSLRLPLIHSLDSLLGSLKADGNGVLTHLFEVIILQAESIAGERAVEITVTDLLNSYFLPNLLNGLHSSYLAHCTTGPLARESLVDGAIETDYFTMLSRLMIASTRITLTAIEPARSVSNTSKARPSNAAEAPEPFEKTMSWLLEEWFSHFPDIPSLPVRKLHCLALTNLLATTQPFILNRLQDLMTVWTSVIIELRTSDESKDVKSDSLVYDPTLIHSNYTMEDGQSMPEAPEEARRRALEGRDPVHKYNTVEFVAGRLSEVIANVGGIETFREQWLVNVDVEVVRAFGELGVL</sequence>
<evidence type="ECO:0000259" key="5">
    <source>
        <dbReference type="PROSITE" id="PS50166"/>
    </source>
</evidence>
<dbReference type="InterPro" id="IPR001494">
    <property type="entry name" value="Importin-beta_N"/>
</dbReference>
<keyword evidence="4" id="KW-0539">Nucleus</keyword>
<dbReference type="OrthoDB" id="361693at2759"/>
<comment type="subcellular location">
    <subcellularLocation>
        <location evidence="1">Nucleus</location>
    </subcellularLocation>
</comment>
<dbReference type="Pfam" id="PF25758">
    <property type="entry name" value="TPR_IPO11"/>
    <property type="match status" value="1"/>
</dbReference>
<reference evidence="6" key="1">
    <citation type="journal article" date="2020" name="Stud. Mycol.">
        <title>101 Dothideomycetes genomes: a test case for predicting lifestyles and emergence of pathogens.</title>
        <authorList>
            <person name="Haridas S."/>
            <person name="Albert R."/>
            <person name="Binder M."/>
            <person name="Bloem J."/>
            <person name="Labutti K."/>
            <person name="Salamov A."/>
            <person name="Andreopoulos B."/>
            <person name="Baker S."/>
            <person name="Barry K."/>
            <person name="Bills G."/>
            <person name="Bluhm B."/>
            <person name="Cannon C."/>
            <person name="Castanera R."/>
            <person name="Culley D."/>
            <person name="Daum C."/>
            <person name="Ezra D."/>
            <person name="Gonzalez J."/>
            <person name="Henrissat B."/>
            <person name="Kuo A."/>
            <person name="Liang C."/>
            <person name="Lipzen A."/>
            <person name="Lutzoni F."/>
            <person name="Magnuson J."/>
            <person name="Mondo S."/>
            <person name="Nolan M."/>
            <person name="Ohm R."/>
            <person name="Pangilinan J."/>
            <person name="Park H.-J."/>
            <person name="Ramirez L."/>
            <person name="Alfaro M."/>
            <person name="Sun H."/>
            <person name="Tritt A."/>
            <person name="Yoshinaga Y."/>
            <person name="Zwiers L.-H."/>
            <person name="Turgeon B."/>
            <person name="Goodwin S."/>
            <person name="Spatafora J."/>
            <person name="Crous P."/>
            <person name="Grigoriev I."/>
        </authorList>
    </citation>
    <scope>NUCLEOTIDE SEQUENCE</scope>
    <source>
        <strain evidence="6">Tuck. ex Michener</strain>
    </source>
</reference>
<dbReference type="InterPro" id="IPR011989">
    <property type="entry name" value="ARM-like"/>
</dbReference>